<name>A0A4P9C944_EUBML</name>
<dbReference type="AlphaFoldDB" id="A0A4P9C944"/>
<dbReference type="InterPro" id="IPR006140">
    <property type="entry name" value="D-isomer_DH_NAD-bd"/>
</dbReference>
<dbReference type="GO" id="GO:0008720">
    <property type="term" value="F:D-lactate dehydrogenase (NAD+) activity"/>
    <property type="evidence" value="ECO:0007669"/>
    <property type="project" value="TreeGrafter"/>
</dbReference>
<dbReference type="InterPro" id="IPR029752">
    <property type="entry name" value="D-isomer_DH_CS1"/>
</dbReference>
<evidence type="ECO:0000256" key="4">
    <source>
        <dbReference type="RuleBase" id="RU003719"/>
    </source>
</evidence>
<dbReference type="InterPro" id="IPR006139">
    <property type="entry name" value="D-isomer_2_OHA_DH_cat_dom"/>
</dbReference>
<keyword evidence="2 4" id="KW-0560">Oxidoreductase</keyword>
<dbReference type="RefSeq" id="WP_096918740.1">
    <property type="nucleotide sequence ID" value="NZ_CP029487.1"/>
</dbReference>
<dbReference type="Proteomes" id="UP000218387">
    <property type="component" value="Chromosome"/>
</dbReference>
<evidence type="ECO:0000259" key="6">
    <source>
        <dbReference type="Pfam" id="PF02826"/>
    </source>
</evidence>
<dbReference type="InterPro" id="IPR058205">
    <property type="entry name" value="D-LDH-like"/>
</dbReference>
<feature type="domain" description="D-isomer specific 2-hydroxyacid dehydrogenase catalytic" evidence="5">
    <location>
        <begin position="9"/>
        <end position="324"/>
    </location>
</feature>
<evidence type="ECO:0000256" key="1">
    <source>
        <dbReference type="ARBA" id="ARBA00005854"/>
    </source>
</evidence>
<dbReference type="PANTHER" id="PTHR43026:SF1">
    <property type="entry name" value="2-HYDROXYACID DEHYDROGENASE HOMOLOG 1-RELATED"/>
    <property type="match status" value="1"/>
</dbReference>
<organism evidence="7 8">
    <name type="scientific">Eubacterium maltosivorans</name>
    <dbReference type="NCBI Taxonomy" id="2041044"/>
    <lineage>
        <taxon>Bacteria</taxon>
        <taxon>Bacillati</taxon>
        <taxon>Bacillota</taxon>
        <taxon>Clostridia</taxon>
        <taxon>Eubacteriales</taxon>
        <taxon>Eubacteriaceae</taxon>
        <taxon>Eubacterium</taxon>
    </lineage>
</organism>
<evidence type="ECO:0000256" key="2">
    <source>
        <dbReference type="ARBA" id="ARBA00023002"/>
    </source>
</evidence>
<dbReference type="Pfam" id="PF02826">
    <property type="entry name" value="2-Hacid_dh_C"/>
    <property type="match status" value="1"/>
</dbReference>
<dbReference type="KEGG" id="emt:CPZ25_012610"/>
<keyword evidence="8" id="KW-1185">Reference proteome</keyword>
<feature type="domain" description="D-isomer specific 2-hydroxyacid dehydrogenase NAD-binding" evidence="6">
    <location>
        <begin position="110"/>
        <end position="296"/>
    </location>
</feature>
<evidence type="ECO:0000259" key="5">
    <source>
        <dbReference type="Pfam" id="PF00389"/>
    </source>
</evidence>
<reference evidence="7 8" key="1">
    <citation type="submission" date="2018-05" db="EMBL/GenBank/DDBJ databases">
        <title>Genome comparison of Eubacterium sp.</title>
        <authorList>
            <person name="Feng Y."/>
            <person name="Sanchez-Andrea I."/>
            <person name="Stams A.J.M."/>
            <person name="De Vos W.M."/>
        </authorList>
    </citation>
    <scope>NUCLEOTIDE SEQUENCE [LARGE SCALE GENOMIC DNA]</scope>
    <source>
        <strain evidence="7 8">YI</strain>
    </source>
</reference>
<dbReference type="Pfam" id="PF00389">
    <property type="entry name" value="2-Hacid_dh"/>
    <property type="match status" value="1"/>
</dbReference>
<dbReference type="InterPro" id="IPR029753">
    <property type="entry name" value="D-isomer_DH_CS"/>
</dbReference>
<dbReference type="CDD" id="cd12185">
    <property type="entry name" value="HGDH_LDH_like"/>
    <property type="match status" value="1"/>
</dbReference>
<dbReference type="GO" id="GO:0051287">
    <property type="term" value="F:NAD binding"/>
    <property type="evidence" value="ECO:0007669"/>
    <property type="project" value="InterPro"/>
</dbReference>
<dbReference type="Gene3D" id="3.40.50.720">
    <property type="entry name" value="NAD(P)-binding Rossmann-like Domain"/>
    <property type="match status" value="2"/>
</dbReference>
<dbReference type="SUPFAM" id="SSF52283">
    <property type="entry name" value="Formate/glycerate dehydrogenase catalytic domain-like"/>
    <property type="match status" value="1"/>
</dbReference>
<evidence type="ECO:0000256" key="3">
    <source>
        <dbReference type="ARBA" id="ARBA00023027"/>
    </source>
</evidence>
<evidence type="ECO:0000313" key="7">
    <source>
        <dbReference type="EMBL" id="QCT72128.1"/>
    </source>
</evidence>
<dbReference type="PROSITE" id="PS00671">
    <property type="entry name" value="D_2_HYDROXYACID_DH_3"/>
    <property type="match status" value="1"/>
</dbReference>
<comment type="similarity">
    <text evidence="1 4">Belongs to the D-isomer specific 2-hydroxyacid dehydrogenase family.</text>
</comment>
<dbReference type="SUPFAM" id="SSF51735">
    <property type="entry name" value="NAD(P)-binding Rossmann-fold domains"/>
    <property type="match status" value="1"/>
</dbReference>
<dbReference type="PROSITE" id="PS00065">
    <property type="entry name" value="D_2_HYDROXYACID_DH_1"/>
    <property type="match status" value="1"/>
</dbReference>
<sequence>MLKIAAFEVRRDEIEDFKKAAEKYNVELIFTGKPLSVETFDFAKGCGAVTSLGHSRIDRVILNLMRDAGIRFYCTRTVGYNHINLEYARELGIRICNVSYPPTGVAEYTVMLMLMSLRKYKQAMFRGNVNDYSLEGLEGRELKNMTVGVVGTGRIGRTVIEILQGFGCRILAYDAYPNGSVADMAKYVELDTLYAESDVITLHTPLLESTYHMINRESIAKMKDGVVLINCARGSLMDVGDVIDGIEKQKFGALGLDVIEHEDGIYHVNHTVDIISNRDMAYIRQFPHVTMTQHMAFYTEEAVRSMVYGAVKNLRDLSKTGSSAFELF</sequence>
<dbReference type="PROSITE" id="PS00670">
    <property type="entry name" value="D_2_HYDROXYACID_DH_2"/>
    <property type="match status" value="1"/>
</dbReference>
<dbReference type="PANTHER" id="PTHR43026">
    <property type="entry name" value="2-HYDROXYACID DEHYDROGENASE HOMOLOG 1-RELATED"/>
    <property type="match status" value="1"/>
</dbReference>
<keyword evidence="3" id="KW-0520">NAD</keyword>
<dbReference type="InterPro" id="IPR036291">
    <property type="entry name" value="NAD(P)-bd_dom_sf"/>
</dbReference>
<protein>
    <submittedName>
        <fullName evidence="7">Lactate dehydrogenase</fullName>
    </submittedName>
</protein>
<evidence type="ECO:0000313" key="8">
    <source>
        <dbReference type="Proteomes" id="UP000218387"/>
    </source>
</evidence>
<gene>
    <name evidence="7" type="ORF">CPZ25_012610</name>
</gene>
<dbReference type="EMBL" id="CP029487">
    <property type="protein sequence ID" value="QCT72128.1"/>
    <property type="molecule type" value="Genomic_DNA"/>
</dbReference>
<proteinExistence type="inferred from homology"/>
<accession>A0A4P9C944</accession>